<dbReference type="PATRIC" id="fig|1173027.3.peg.4158"/>
<organism evidence="2 3">
    <name type="scientific">Allocoleopsis franciscana PCC 7113</name>
    <dbReference type="NCBI Taxonomy" id="1173027"/>
    <lineage>
        <taxon>Bacteria</taxon>
        <taxon>Bacillati</taxon>
        <taxon>Cyanobacteriota</taxon>
        <taxon>Cyanophyceae</taxon>
        <taxon>Coleofasciculales</taxon>
        <taxon>Coleofasciculaceae</taxon>
        <taxon>Allocoleopsis</taxon>
        <taxon>Allocoleopsis franciscana</taxon>
    </lineage>
</organism>
<feature type="domain" description="DUF6745" evidence="1">
    <location>
        <begin position="156"/>
        <end position="338"/>
    </location>
</feature>
<accession>K9WGG2</accession>
<dbReference type="OrthoDB" id="489446at2"/>
<dbReference type="AlphaFoldDB" id="K9WGG2"/>
<dbReference type="HOGENOM" id="CLU_054754_1_0_3"/>
<evidence type="ECO:0000313" key="3">
    <source>
        <dbReference type="Proteomes" id="UP000010471"/>
    </source>
</evidence>
<sequence>MRHQQITELTPEQQALMPIIRDEWIRIGLDITPINPQKAEHAIALAYKSARLKPPQKILWFKNPVEALTYIASEADLRKEAIRAAVFNTAFNTVRAAVGDAIRYVIEDAIAEAVEAAVEDTLFNVEMAVKEAVGEAVFDQIGSAWGLQDVQSLARYAYFDAIGVDCSKLKGLWATAKHCGWWWAFKNIAVVTPKPSMIHLDEQGRLHGLGVPAVAYERFNVYAYHGVRLPEKYGAVQPHQWQAKWLLEENNTELRRILIQEIGYVRICQELQALELDSWQEYTLLKIDSDVDVEPIHLLKMTCPSTGYIHALRVPPDVQSVREAIAWVNWGINSEEFSVQT</sequence>
<evidence type="ECO:0000259" key="1">
    <source>
        <dbReference type="Pfam" id="PF20530"/>
    </source>
</evidence>
<dbReference type="Proteomes" id="UP000010471">
    <property type="component" value="Chromosome"/>
</dbReference>
<dbReference type="eggNOG" id="COG4886">
    <property type="taxonomic scope" value="Bacteria"/>
</dbReference>
<protein>
    <recommendedName>
        <fullName evidence="1">DUF6745 domain-containing protein</fullName>
    </recommendedName>
</protein>
<dbReference type="RefSeq" id="WP_015183636.1">
    <property type="nucleotide sequence ID" value="NC_019738.1"/>
</dbReference>
<evidence type="ECO:0000313" key="2">
    <source>
        <dbReference type="EMBL" id="AFZ19495.1"/>
    </source>
</evidence>
<dbReference type="Pfam" id="PF20530">
    <property type="entry name" value="DUF6745"/>
    <property type="match status" value="1"/>
</dbReference>
<keyword evidence="3" id="KW-1185">Reference proteome</keyword>
<proteinExistence type="predicted"/>
<dbReference type="EMBL" id="CP003630">
    <property type="protein sequence ID" value="AFZ19495.1"/>
    <property type="molecule type" value="Genomic_DNA"/>
</dbReference>
<gene>
    <name evidence="2" type="ORF">Mic7113_3777</name>
</gene>
<name>K9WGG2_9CYAN</name>
<dbReference type="InterPro" id="IPR046633">
    <property type="entry name" value="DUF6745"/>
</dbReference>
<reference evidence="2 3" key="1">
    <citation type="submission" date="2012-06" db="EMBL/GenBank/DDBJ databases">
        <title>Finished chromosome of genome of Microcoleus sp. PCC 7113.</title>
        <authorList>
            <consortium name="US DOE Joint Genome Institute"/>
            <person name="Gugger M."/>
            <person name="Coursin T."/>
            <person name="Rippka R."/>
            <person name="Tandeau De Marsac N."/>
            <person name="Huntemann M."/>
            <person name="Wei C.-L."/>
            <person name="Han J."/>
            <person name="Detter J.C."/>
            <person name="Han C."/>
            <person name="Tapia R."/>
            <person name="Chen A."/>
            <person name="Kyrpides N."/>
            <person name="Mavromatis K."/>
            <person name="Markowitz V."/>
            <person name="Szeto E."/>
            <person name="Ivanova N."/>
            <person name="Pagani I."/>
            <person name="Pati A."/>
            <person name="Goodwin L."/>
            <person name="Nordberg H.P."/>
            <person name="Cantor M.N."/>
            <person name="Hua S.X."/>
            <person name="Woyke T."/>
            <person name="Kerfeld C.A."/>
        </authorList>
    </citation>
    <scope>NUCLEOTIDE SEQUENCE [LARGE SCALE GENOMIC DNA]</scope>
    <source>
        <strain evidence="2 3">PCC 7113</strain>
    </source>
</reference>
<dbReference type="KEGG" id="mic:Mic7113_3777"/>
<dbReference type="STRING" id="1173027.Mic7113_3777"/>